<dbReference type="GO" id="GO:0071949">
    <property type="term" value="F:FAD binding"/>
    <property type="evidence" value="ECO:0007669"/>
    <property type="project" value="InterPro"/>
</dbReference>
<protein>
    <submittedName>
        <fullName evidence="2">2-polyprenyl-6-methoxyphenol hydroxylase-like FAD-dependent oxidoreductase</fullName>
    </submittedName>
</protein>
<feature type="domain" description="FAD-binding" evidence="1">
    <location>
        <begin position="3"/>
        <end position="36"/>
    </location>
</feature>
<dbReference type="EMBL" id="JACCCC010000001">
    <property type="protein sequence ID" value="NYE50218.1"/>
    <property type="molecule type" value="Genomic_DNA"/>
</dbReference>
<dbReference type="InterPro" id="IPR036188">
    <property type="entry name" value="FAD/NAD-bd_sf"/>
</dbReference>
<gene>
    <name evidence="2" type="ORF">HDA32_005338</name>
</gene>
<dbReference type="AlphaFoldDB" id="A0A852U1Y7"/>
<evidence type="ECO:0000259" key="1">
    <source>
        <dbReference type="Pfam" id="PF01494"/>
    </source>
</evidence>
<evidence type="ECO:0000313" key="3">
    <source>
        <dbReference type="Proteomes" id="UP000589036"/>
    </source>
</evidence>
<reference evidence="2 3" key="1">
    <citation type="submission" date="2020-07" db="EMBL/GenBank/DDBJ databases">
        <title>Sequencing the genomes of 1000 actinobacteria strains.</title>
        <authorList>
            <person name="Klenk H.-P."/>
        </authorList>
    </citation>
    <scope>NUCLEOTIDE SEQUENCE [LARGE SCALE GENOMIC DNA]</scope>
    <source>
        <strain evidence="2 3">CXB654</strain>
    </source>
</reference>
<dbReference type="SUPFAM" id="SSF51905">
    <property type="entry name" value="FAD/NAD(P)-binding domain"/>
    <property type="match status" value="1"/>
</dbReference>
<dbReference type="RefSeq" id="WP_218882606.1">
    <property type="nucleotide sequence ID" value="NZ_BAAAYY010000014.1"/>
</dbReference>
<dbReference type="Gene3D" id="3.50.50.60">
    <property type="entry name" value="FAD/NAD(P)-binding domain"/>
    <property type="match status" value="1"/>
</dbReference>
<sequence length="45" mass="4352">MDDVVIVGAGPTGLMAACELALAGVTSRVVERGADRPGAAVRGAA</sequence>
<keyword evidence="3" id="KW-1185">Reference proteome</keyword>
<dbReference type="InterPro" id="IPR002938">
    <property type="entry name" value="FAD-bd"/>
</dbReference>
<comment type="caution">
    <text evidence="2">The sequence shown here is derived from an EMBL/GenBank/DDBJ whole genome shotgun (WGS) entry which is preliminary data.</text>
</comment>
<dbReference type="Proteomes" id="UP000589036">
    <property type="component" value="Unassembled WGS sequence"/>
</dbReference>
<accession>A0A852U1Y7</accession>
<dbReference type="Pfam" id="PF01494">
    <property type="entry name" value="FAD_binding_3"/>
    <property type="match status" value="1"/>
</dbReference>
<organism evidence="2 3">
    <name type="scientific">Spinactinospora alkalitolerans</name>
    <dbReference type="NCBI Taxonomy" id="687207"/>
    <lineage>
        <taxon>Bacteria</taxon>
        <taxon>Bacillati</taxon>
        <taxon>Actinomycetota</taxon>
        <taxon>Actinomycetes</taxon>
        <taxon>Streptosporangiales</taxon>
        <taxon>Nocardiopsidaceae</taxon>
        <taxon>Spinactinospora</taxon>
    </lineage>
</organism>
<name>A0A852U1Y7_9ACTN</name>
<evidence type="ECO:0000313" key="2">
    <source>
        <dbReference type="EMBL" id="NYE50218.1"/>
    </source>
</evidence>
<proteinExistence type="predicted"/>